<dbReference type="GeneID" id="17038707"/>
<name>I0YQQ9_COCSC</name>
<evidence type="ECO:0000313" key="5">
    <source>
        <dbReference type="EMBL" id="EIE20728.1"/>
    </source>
</evidence>
<dbReference type="Pfam" id="PF07717">
    <property type="entry name" value="OB_NTP_bind"/>
    <property type="match status" value="1"/>
</dbReference>
<evidence type="ECO:0000259" key="4">
    <source>
        <dbReference type="PROSITE" id="PS51194"/>
    </source>
</evidence>
<keyword evidence="2" id="KW-0347">Helicase</keyword>
<feature type="domain" description="Helicase ATP-binding" evidence="3">
    <location>
        <begin position="44"/>
        <end position="163"/>
    </location>
</feature>
<dbReference type="Proteomes" id="UP000007264">
    <property type="component" value="Unassembled WGS sequence"/>
</dbReference>
<dbReference type="KEGG" id="csl:COCSUDRAFT_18250"/>
<dbReference type="InterPro" id="IPR007502">
    <property type="entry name" value="Helicase-assoc_dom"/>
</dbReference>
<dbReference type="eggNOG" id="KOG0922">
    <property type="taxonomic scope" value="Eukaryota"/>
</dbReference>
<dbReference type="EMBL" id="AGSI01000014">
    <property type="protein sequence ID" value="EIE20728.1"/>
    <property type="molecule type" value="Genomic_DNA"/>
</dbReference>
<dbReference type="RefSeq" id="XP_005645272.1">
    <property type="nucleotide sequence ID" value="XM_005645215.1"/>
</dbReference>
<keyword evidence="2" id="KW-0547">Nucleotide-binding</keyword>
<dbReference type="PROSITE" id="PS51192">
    <property type="entry name" value="HELICASE_ATP_BIND_1"/>
    <property type="match status" value="1"/>
</dbReference>
<dbReference type="PANTHER" id="PTHR18934:SF221">
    <property type="entry name" value="ATP-DEPENDENT RNA HELICASE DHX34-RELATED"/>
    <property type="match status" value="1"/>
</dbReference>
<dbReference type="SUPFAM" id="SSF52540">
    <property type="entry name" value="P-loop containing nucleoside triphosphate hydrolases"/>
    <property type="match status" value="1"/>
</dbReference>
<sequence>VVEDHKAALPVYEDFYQKRQLQKLRKLLQDKAALPIAAFEAPIIDAVRAHPAVVVAGDTGCGKSTQLPQFLLKAGYCHVACTQPRRISAISLCRRVAFETLQEHRDDIAYRVHERHLNTDILLALMRALLLQRPDLRVILMSATINVQAYSDYFGGAPIIQVPGRLYPITVQYMAENSADARSQRRSNDEKRELASKGFKRRTIERIDPAPYLRLLQQIEQTVAGDERGDLLVFLAGMEDISTVAEHIREHVQRSHRWLVLPLHSALSVDEQDKVFDIAPEGMRKVILSTNIAETSVTIDGVRIVADSGRAKEMTHDLSSGGGSLQEGWISKACALMTNFPSSYLTGDLQQIPWHCAFAEQRKGRAGRTGPGQCFRMYTEAQFQAFPAFPAPEIQRVRLESVVLQIKMLAGDAGNSMDPRRFGFIEPPSKDALESAITALQKVGALTPAEVLTPLGSVLSCLPVDVHIGKMLILGCVFHVTDPVLTIAAALSVQSPFLRLPADSDAEGIRERRSLLESQHGDPFTLLAQRLYEMAKLRAQFEGLLRDVGLRSHGAHCSGAAAARAAKAHVRALQRQQERERGRRALDLKSMDLEASVDVRAMASAALRNLTVADVNLLKAILAAGLYPQVAVPDPRNSQRRGQDAAFLTQHHRGEAAIHPGAVMCASAADLDPGTALAYVELLETRRAYLSNLTPLPALPALLLLAERIGADAAATRFLVDGWLLLRMHDGSGPQVIIEINRLRAQTTALLNLCLRRARIPGLPNPSAAAPAPTDISTQGLATEVITHFPDLLIAASTH</sequence>
<feature type="domain" description="Helicase C-terminal" evidence="4">
    <location>
        <begin position="218"/>
        <end position="410"/>
    </location>
</feature>
<accession>I0YQQ9</accession>
<proteinExistence type="predicted"/>
<gene>
    <name evidence="5" type="ORF">COCSUDRAFT_18250</name>
</gene>
<dbReference type="InterPro" id="IPR014001">
    <property type="entry name" value="Helicase_ATP-bd"/>
</dbReference>
<dbReference type="InterPro" id="IPR011709">
    <property type="entry name" value="DEAD-box_helicase_OB_fold"/>
</dbReference>
<dbReference type="SMART" id="SM00490">
    <property type="entry name" value="HELICc"/>
    <property type="match status" value="1"/>
</dbReference>
<feature type="non-terminal residue" evidence="5">
    <location>
        <position position="1"/>
    </location>
</feature>
<dbReference type="GO" id="GO:0004386">
    <property type="term" value="F:helicase activity"/>
    <property type="evidence" value="ECO:0007669"/>
    <property type="project" value="UniProtKB-KW"/>
</dbReference>
<dbReference type="InterPro" id="IPR001650">
    <property type="entry name" value="Helicase_C-like"/>
</dbReference>
<dbReference type="AlphaFoldDB" id="I0YQQ9"/>
<dbReference type="OrthoDB" id="10253254at2759"/>
<dbReference type="CDD" id="cd18791">
    <property type="entry name" value="SF2_C_RHA"/>
    <property type="match status" value="1"/>
</dbReference>
<comment type="caution">
    <text evidence="5">The sequence shown here is derived from an EMBL/GenBank/DDBJ whole genome shotgun (WGS) entry which is preliminary data.</text>
</comment>
<dbReference type="GO" id="GO:0003723">
    <property type="term" value="F:RNA binding"/>
    <property type="evidence" value="ECO:0007669"/>
    <property type="project" value="TreeGrafter"/>
</dbReference>
<dbReference type="PROSITE" id="PS51194">
    <property type="entry name" value="HELICASE_CTER"/>
    <property type="match status" value="1"/>
</dbReference>
<dbReference type="PANTHER" id="PTHR18934">
    <property type="entry name" value="ATP-DEPENDENT RNA HELICASE"/>
    <property type="match status" value="1"/>
</dbReference>
<dbReference type="Gene3D" id="3.40.50.300">
    <property type="entry name" value="P-loop containing nucleotide triphosphate hydrolases"/>
    <property type="match status" value="3"/>
</dbReference>
<dbReference type="STRING" id="574566.I0YQQ9"/>
<evidence type="ECO:0000313" key="6">
    <source>
        <dbReference type="Proteomes" id="UP000007264"/>
    </source>
</evidence>
<dbReference type="SMART" id="SM00847">
    <property type="entry name" value="HA2"/>
    <property type="match status" value="1"/>
</dbReference>
<keyword evidence="2" id="KW-0067">ATP-binding</keyword>
<evidence type="ECO:0000259" key="3">
    <source>
        <dbReference type="PROSITE" id="PS51192"/>
    </source>
</evidence>
<organism evidence="5 6">
    <name type="scientific">Coccomyxa subellipsoidea (strain C-169)</name>
    <name type="common">Green microalga</name>
    <dbReference type="NCBI Taxonomy" id="574566"/>
    <lineage>
        <taxon>Eukaryota</taxon>
        <taxon>Viridiplantae</taxon>
        <taxon>Chlorophyta</taxon>
        <taxon>core chlorophytes</taxon>
        <taxon>Trebouxiophyceae</taxon>
        <taxon>Trebouxiophyceae incertae sedis</taxon>
        <taxon>Coccomyxaceae</taxon>
        <taxon>Coccomyxa</taxon>
        <taxon>Coccomyxa subellipsoidea</taxon>
    </lineage>
</organism>
<dbReference type="Gene3D" id="1.20.120.1080">
    <property type="match status" value="1"/>
</dbReference>
<keyword evidence="6" id="KW-1185">Reference proteome</keyword>
<keyword evidence="1 5" id="KW-0378">Hydrolase</keyword>
<protein>
    <submittedName>
        <fullName evidence="5">P-loop containing nucleoside triphosphate hydrolase protein</fullName>
    </submittedName>
</protein>
<reference evidence="5 6" key="1">
    <citation type="journal article" date="2012" name="Genome Biol.">
        <title>The genome of the polar eukaryotic microalga coccomyxa subellipsoidea reveals traits of cold adaptation.</title>
        <authorList>
            <person name="Blanc G."/>
            <person name="Agarkova I."/>
            <person name="Grimwood J."/>
            <person name="Kuo A."/>
            <person name="Brueggeman A."/>
            <person name="Dunigan D."/>
            <person name="Gurnon J."/>
            <person name="Ladunga I."/>
            <person name="Lindquist E."/>
            <person name="Lucas S."/>
            <person name="Pangilinan J."/>
            <person name="Proschold T."/>
            <person name="Salamov A."/>
            <person name="Schmutz J."/>
            <person name="Weeks D."/>
            <person name="Yamada T."/>
            <person name="Claverie J.M."/>
            <person name="Grigoriev I."/>
            <person name="Van Etten J."/>
            <person name="Lomsadze A."/>
            <person name="Borodovsky M."/>
        </authorList>
    </citation>
    <scope>NUCLEOTIDE SEQUENCE [LARGE SCALE GENOMIC DNA]</scope>
    <source>
        <strain evidence="5 6">C-169</strain>
    </source>
</reference>
<dbReference type="InterPro" id="IPR027417">
    <property type="entry name" value="P-loop_NTPase"/>
</dbReference>
<dbReference type="SMART" id="SM00487">
    <property type="entry name" value="DEXDc"/>
    <property type="match status" value="1"/>
</dbReference>
<dbReference type="Pfam" id="PF21010">
    <property type="entry name" value="HA2_C"/>
    <property type="match status" value="1"/>
</dbReference>
<evidence type="ECO:0000256" key="1">
    <source>
        <dbReference type="ARBA" id="ARBA00022801"/>
    </source>
</evidence>
<dbReference type="GO" id="GO:0016787">
    <property type="term" value="F:hydrolase activity"/>
    <property type="evidence" value="ECO:0007669"/>
    <property type="project" value="UniProtKB-KW"/>
</dbReference>
<evidence type="ECO:0000256" key="2">
    <source>
        <dbReference type="ARBA" id="ARBA00022806"/>
    </source>
</evidence>
<dbReference type="Pfam" id="PF00271">
    <property type="entry name" value="Helicase_C"/>
    <property type="match status" value="1"/>
</dbReference>